<evidence type="ECO:0000313" key="2">
    <source>
        <dbReference type="EMBL" id="PPK60679.1"/>
    </source>
</evidence>
<keyword evidence="3" id="KW-1185">Reference proteome</keyword>
<feature type="compositionally biased region" description="Low complexity" evidence="1">
    <location>
        <begin position="146"/>
        <end position="160"/>
    </location>
</feature>
<organism evidence="2 3">
    <name type="scientific">Actinokineospora auranticolor</name>
    <dbReference type="NCBI Taxonomy" id="155976"/>
    <lineage>
        <taxon>Bacteria</taxon>
        <taxon>Bacillati</taxon>
        <taxon>Actinomycetota</taxon>
        <taxon>Actinomycetes</taxon>
        <taxon>Pseudonocardiales</taxon>
        <taxon>Pseudonocardiaceae</taxon>
        <taxon>Actinokineospora</taxon>
    </lineage>
</organism>
<feature type="region of interest" description="Disordered" evidence="1">
    <location>
        <begin position="131"/>
        <end position="177"/>
    </location>
</feature>
<name>A0A2S6GB28_9PSEU</name>
<feature type="compositionally biased region" description="Low complexity" evidence="1">
    <location>
        <begin position="168"/>
        <end position="177"/>
    </location>
</feature>
<evidence type="ECO:0000256" key="1">
    <source>
        <dbReference type="SAM" id="MobiDB-lite"/>
    </source>
</evidence>
<dbReference type="RefSeq" id="WP_104483643.1">
    <property type="nucleotide sequence ID" value="NZ_CP154825.1"/>
</dbReference>
<comment type="caution">
    <text evidence="2">The sequence shown here is derived from an EMBL/GenBank/DDBJ whole genome shotgun (WGS) entry which is preliminary data.</text>
</comment>
<dbReference type="EMBL" id="PTIX01000049">
    <property type="protein sequence ID" value="PPK60679.1"/>
    <property type="molecule type" value="Genomic_DNA"/>
</dbReference>
<accession>A0A2S6GB28</accession>
<dbReference type="AlphaFoldDB" id="A0A2S6GB28"/>
<gene>
    <name evidence="2" type="ORF">CLV40_1496</name>
</gene>
<evidence type="ECO:0000313" key="3">
    <source>
        <dbReference type="Proteomes" id="UP000239203"/>
    </source>
</evidence>
<feature type="region of interest" description="Disordered" evidence="1">
    <location>
        <begin position="62"/>
        <end position="105"/>
    </location>
</feature>
<protein>
    <submittedName>
        <fullName evidence="2">Uncharacterized protein</fullName>
    </submittedName>
</protein>
<reference evidence="2 3" key="1">
    <citation type="submission" date="2018-02" db="EMBL/GenBank/DDBJ databases">
        <title>Genomic Encyclopedia of Archaeal and Bacterial Type Strains, Phase II (KMG-II): from individual species to whole genera.</title>
        <authorList>
            <person name="Goeker M."/>
        </authorList>
    </citation>
    <scope>NUCLEOTIDE SEQUENCE [LARGE SCALE GENOMIC DNA]</scope>
    <source>
        <strain evidence="2 3">YU 961-1</strain>
    </source>
</reference>
<proteinExistence type="predicted"/>
<sequence length="203" mass="21383">MLAARLQDRITRHGATDVVVSTGPTTSAAPTTRELLLEDNDRVLDRVEHMLPSALLDHTDHLVDVFPPPAPREPVTGNPEPTRHAPDNSPISGDPEPGSDNHHPARVPRAYRVTAGLSLTVALAAGLATVGPPSSPHADTGDSGFPALAAPAPTTSTRPVPSSPPPTTTVTTRTPLLTVPLNPDYPLLLLRPGLFPRGEHTTR</sequence>
<dbReference type="Proteomes" id="UP000239203">
    <property type="component" value="Unassembled WGS sequence"/>
</dbReference>